<organism evidence="1 2">
    <name type="scientific">Trichonephila inaurata madagascariensis</name>
    <dbReference type="NCBI Taxonomy" id="2747483"/>
    <lineage>
        <taxon>Eukaryota</taxon>
        <taxon>Metazoa</taxon>
        <taxon>Ecdysozoa</taxon>
        <taxon>Arthropoda</taxon>
        <taxon>Chelicerata</taxon>
        <taxon>Arachnida</taxon>
        <taxon>Araneae</taxon>
        <taxon>Araneomorphae</taxon>
        <taxon>Entelegynae</taxon>
        <taxon>Araneoidea</taxon>
        <taxon>Nephilidae</taxon>
        <taxon>Trichonephila</taxon>
        <taxon>Trichonephila inaurata</taxon>
    </lineage>
</organism>
<reference evidence="1" key="1">
    <citation type="submission" date="2020-08" db="EMBL/GenBank/DDBJ databases">
        <title>Multicomponent nature underlies the extraordinary mechanical properties of spider dragline silk.</title>
        <authorList>
            <person name="Kono N."/>
            <person name="Nakamura H."/>
            <person name="Mori M."/>
            <person name="Yoshida Y."/>
            <person name="Ohtoshi R."/>
            <person name="Malay A.D."/>
            <person name="Moran D.A.P."/>
            <person name="Tomita M."/>
            <person name="Numata K."/>
            <person name="Arakawa K."/>
        </authorList>
    </citation>
    <scope>NUCLEOTIDE SEQUENCE</scope>
</reference>
<evidence type="ECO:0000313" key="2">
    <source>
        <dbReference type="Proteomes" id="UP000886998"/>
    </source>
</evidence>
<dbReference type="EMBL" id="BMAV01006072">
    <property type="protein sequence ID" value="GFY47718.1"/>
    <property type="molecule type" value="Genomic_DNA"/>
</dbReference>
<evidence type="ECO:0000313" key="1">
    <source>
        <dbReference type="EMBL" id="GFY47718.1"/>
    </source>
</evidence>
<dbReference type="AlphaFoldDB" id="A0A8X7BYI8"/>
<proteinExistence type="predicted"/>
<accession>A0A8X7BYI8</accession>
<gene>
    <name evidence="1" type="ORF">TNIN_144251</name>
</gene>
<keyword evidence="2" id="KW-1185">Reference proteome</keyword>
<name>A0A8X7BYI8_9ARAC</name>
<sequence>MQFLSSHLTVRCAFAVLEQLQSLSGELASRKRRCVCRFSFVCLFTFADKLSVVVVPNMKWALVEGTGVVISYFSKKGKKYECKGIFNIGFRFSINYS</sequence>
<protein>
    <submittedName>
        <fullName evidence="1">Uncharacterized protein</fullName>
    </submittedName>
</protein>
<comment type="caution">
    <text evidence="1">The sequence shown here is derived from an EMBL/GenBank/DDBJ whole genome shotgun (WGS) entry which is preliminary data.</text>
</comment>
<dbReference type="Proteomes" id="UP000886998">
    <property type="component" value="Unassembled WGS sequence"/>
</dbReference>